<name>A0A1G7BPD9_9ACTN</name>
<keyword evidence="2" id="KW-0489">Methyltransferase</keyword>
<dbReference type="CDD" id="cd02440">
    <property type="entry name" value="AdoMet_MTases"/>
    <property type="match status" value="1"/>
</dbReference>
<dbReference type="InterPro" id="IPR029063">
    <property type="entry name" value="SAM-dependent_MTases_sf"/>
</dbReference>
<keyword evidence="3" id="KW-1185">Reference proteome</keyword>
<sequence length="281" mass="30135">MAAGPAAAKTGLMTDTRNTQYLFKTGSDLGLQHMNFLAEIFDRHTFGVLDPIAVRAGQRCLDLGAGGGSVTRRLADQVGPTGEVVAIDIDTTHLTDGPPIAVHRHDINDGLSGPIAGPYDLIHARLTLTHLPRRDAIFTELVDALAPGGWIVIGDASGRPLSVLSARSEQDVAVWKRIQHLSHEVVSPAGGIDFGWAHRIDDAMAGAGLTNVHGIEVSETVNGGSPGALLHAALNLQAREPLLAAGAEPRELERYQELTRDPEFRTWFYQFICLRGRKAPA</sequence>
<dbReference type="PANTHER" id="PTHR43861">
    <property type="entry name" value="TRANS-ACONITATE 2-METHYLTRANSFERASE-RELATED"/>
    <property type="match status" value="1"/>
</dbReference>
<dbReference type="Gene3D" id="3.40.50.150">
    <property type="entry name" value="Vaccinia Virus protein VP39"/>
    <property type="match status" value="1"/>
</dbReference>
<dbReference type="GO" id="GO:0008168">
    <property type="term" value="F:methyltransferase activity"/>
    <property type="evidence" value="ECO:0007669"/>
    <property type="project" value="UniProtKB-KW"/>
</dbReference>
<evidence type="ECO:0000313" key="2">
    <source>
        <dbReference type="EMBL" id="SDE28025.1"/>
    </source>
</evidence>
<dbReference type="Proteomes" id="UP000198949">
    <property type="component" value="Unassembled WGS sequence"/>
</dbReference>
<dbReference type="SUPFAM" id="SSF53335">
    <property type="entry name" value="S-adenosyl-L-methionine-dependent methyltransferases"/>
    <property type="match status" value="1"/>
</dbReference>
<dbReference type="Pfam" id="PF13489">
    <property type="entry name" value="Methyltransf_23"/>
    <property type="match status" value="1"/>
</dbReference>
<dbReference type="EMBL" id="FNAD01000017">
    <property type="protein sequence ID" value="SDE28025.1"/>
    <property type="molecule type" value="Genomic_DNA"/>
</dbReference>
<proteinExistence type="predicted"/>
<accession>A0A1G7BPD9</accession>
<evidence type="ECO:0000256" key="1">
    <source>
        <dbReference type="ARBA" id="ARBA00022679"/>
    </source>
</evidence>
<gene>
    <name evidence="2" type="ORF">SAMN05216270_11738</name>
</gene>
<dbReference type="STRING" id="58114.SAMN05216270_11738"/>
<reference evidence="3" key="1">
    <citation type="submission" date="2016-10" db="EMBL/GenBank/DDBJ databases">
        <authorList>
            <person name="Varghese N."/>
            <person name="Submissions S."/>
        </authorList>
    </citation>
    <scope>NUCLEOTIDE SEQUENCE [LARGE SCALE GENOMIC DNA]</scope>
    <source>
        <strain evidence="3">CGMCC 4.3516</strain>
    </source>
</reference>
<dbReference type="AlphaFoldDB" id="A0A1G7BPD9"/>
<evidence type="ECO:0000313" key="3">
    <source>
        <dbReference type="Proteomes" id="UP000198949"/>
    </source>
</evidence>
<dbReference type="GO" id="GO:0032259">
    <property type="term" value="P:methylation"/>
    <property type="evidence" value="ECO:0007669"/>
    <property type="project" value="UniProtKB-KW"/>
</dbReference>
<organism evidence="2 3">
    <name type="scientific">Glycomyces harbinensis</name>
    <dbReference type="NCBI Taxonomy" id="58114"/>
    <lineage>
        <taxon>Bacteria</taxon>
        <taxon>Bacillati</taxon>
        <taxon>Actinomycetota</taxon>
        <taxon>Actinomycetes</taxon>
        <taxon>Glycomycetales</taxon>
        <taxon>Glycomycetaceae</taxon>
        <taxon>Glycomyces</taxon>
    </lineage>
</organism>
<keyword evidence="1 2" id="KW-0808">Transferase</keyword>
<dbReference type="PANTHER" id="PTHR43861:SF3">
    <property type="entry name" value="PUTATIVE (AFU_ORTHOLOGUE AFUA_2G14390)-RELATED"/>
    <property type="match status" value="1"/>
</dbReference>
<protein>
    <submittedName>
        <fullName evidence="2">Methyltransferase domain-containing protein</fullName>
    </submittedName>
</protein>
<dbReference type="OrthoDB" id="3469983at2"/>